<evidence type="ECO:0000256" key="1">
    <source>
        <dbReference type="ARBA" id="ARBA00022519"/>
    </source>
</evidence>
<dbReference type="Gene3D" id="3.90.550.10">
    <property type="entry name" value="Spore Coat Polysaccharide Biosynthesis Protein SpsA, Chain A"/>
    <property type="match status" value="1"/>
</dbReference>
<protein>
    <submittedName>
        <fullName evidence="3">Glycosyl transferase family 2</fullName>
    </submittedName>
</protein>
<dbReference type="EMBL" id="MKWS01000006">
    <property type="protein sequence ID" value="RVD77688.1"/>
    <property type="molecule type" value="Genomic_DNA"/>
</dbReference>
<organism evidence="3 4">
    <name type="scientific">Pseudomonas koreensis</name>
    <dbReference type="NCBI Taxonomy" id="198620"/>
    <lineage>
        <taxon>Bacteria</taxon>
        <taxon>Pseudomonadati</taxon>
        <taxon>Pseudomonadota</taxon>
        <taxon>Gammaproteobacteria</taxon>
        <taxon>Pseudomonadales</taxon>
        <taxon>Pseudomonadaceae</taxon>
        <taxon>Pseudomonas</taxon>
    </lineage>
</organism>
<dbReference type="AlphaFoldDB" id="A0AA94JHR8"/>
<proteinExistence type="predicted"/>
<dbReference type="InterPro" id="IPR050834">
    <property type="entry name" value="Glycosyltransf_2"/>
</dbReference>
<keyword evidence="3" id="KW-0808">Transferase</keyword>
<feature type="domain" description="Glycosyltransferase 2-like" evidence="2">
    <location>
        <begin position="21"/>
        <end position="186"/>
    </location>
</feature>
<evidence type="ECO:0000259" key="2">
    <source>
        <dbReference type="Pfam" id="PF00535"/>
    </source>
</evidence>
<dbReference type="Proteomes" id="UP000288002">
    <property type="component" value="Unassembled WGS sequence"/>
</dbReference>
<comment type="caution">
    <text evidence="3">The sequence shown here is derived from an EMBL/GenBank/DDBJ whole genome shotgun (WGS) entry which is preliminary data.</text>
</comment>
<keyword evidence="1" id="KW-0997">Cell inner membrane</keyword>
<keyword evidence="1" id="KW-1003">Cell membrane</keyword>
<dbReference type="InterPro" id="IPR001173">
    <property type="entry name" value="Glyco_trans_2-like"/>
</dbReference>
<reference evidence="3 4" key="1">
    <citation type="submission" date="2016-10" db="EMBL/GenBank/DDBJ databases">
        <title>Search of new enzymes for the oxidation of sulfur compounds.</title>
        <authorList>
            <person name="Novo A."/>
            <person name="Moreira I.S."/>
            <person name="Castro P.M."/>
        </authorList>
    </citation>
    <scope>NUCLEOTIDE SEQUENCE [LARGE SCALE GENOMIC DNA]</scope>
    <source>
        <strain evidence="3 4">A9</strain>
    </source>
</reference>
<name>A0AA94JHR8_9PSED</name>
<dbReference type="PANTHER" id="PTHR43685">
    <property type="entry name" value="GLYCOSYLTRANSFERASE"/>
    <property type="match status" value="1"/>
</dbReference>
<gene>
    <name evidence="3" type="ORF">A9HBioS_2155</name>
</gene>
<dbReference type="SUPFAM" id="SSF53448">
    <property type="entry name" value="Nucleotide-diphospho-sugar transferases"/>
    <property type="match status" value="1"/>
</dbReference>
<evidence type="ECO:0000313" key="4">
    <source>
        <dbReference type="Proteomes" id="UP000288002"/>
    </source>
</evidence>
<dbReference type="Pfam" id="PF00535">
    <property type="entry name" value="Glycos_transf_2"/>
    <property type="match status" value="1"/>
</dbReference>
<accession>A0AA94JHR8</accession>
<sequence length="306" mass="35113">MNEEKAVSEDKSMSEANALVTVIIASYNHGPYIEESILSVLNQSYKNIELLVVDDGSKDDSVERISALQAQYGFDFRVQQNQGLTNTLNGAIARSKGSLIVPFGSDDIMYPERIATQVAYMDGKPEVGICAGNIELMHADGSLYPEKRQRRDVPFRRLDFDDMFLERKPYPPAPTLMIRREALEKVGGFDPTIRLEDLYIELKVTRAGYFIDGLNVVMARYRKHATNSYKNHRFMIENILRTYALFSDHPLYDEVRFKALNSMFLKTANRNRKLARELLAQIPFKAWNKKTWRGLGRLLFSPLEKD</sequence>
<evidence type="ECO:0000313" key="3">
    <source>
        <dbReference type="EMBL" id="RVD77688.1"/>
    </source>
</evidence>
<dbReference type="InterPro" id="IPR029044">
    <property type="entry name" value="Nucleotide-diphossugar_trans"/>
</dbReference>
<dbReference type="GO" id="GO:0016740">
    <property type="term" value="F:transferase activity"/>
    <property type="evidence" value="ECO:0007669"/>
    <property type="project" value="UniProtKB-KW"/>
</dbReference>
<keyword evidence="1" id="KW-0472">Membrane</keyword>
<dbReference type="PANTHER" id="PTHR43685:SF2">
    <property type="entry name" value="GLYCOSYLTRANSFERASE 2-LIKE DOMAIN-CONTAINING PROTEIN"/>
    <property type="match status" value="1"/>
</dbReference>